<dbReference type="InterPro" id="IPR007492">
    <property type="entry name" value="LytTR_DNA-bd_dom"/>
</dbReference>
<evidence type="ECO:0000259" key="2">
    <source>
        <dbReference type="PROSITE" id="PS50930"/>
    </source>
</evidence>
<sequence length="368" mass="41767">MRKDRLYLLTFLAVTLIFLIISSVAVGYFVKFSVDKVLQTQLEFSKREAREVASLIETQLKNGILKDTVAVALQESIENTDQTTGFVSMFNWSGKIVCHPDVKTIGESISPEQSFVSSVSDNLTSKDFYNLLRNKEEAGGIRDFEDDLQESEVVYLYPVKNSDWIIAAHANTQLVMAQISDLRSKFYTILIIMGLVMIVSSVLAVRLIGSTYEKRLEAKNLKLSNEVVNLAKLNSAVDAYQQKVVEKSVVNLNDDSIKKRILTYHRNELRPVSTEDIAYIYTESTITYVVCIDTKRSTSNSSLDELFSNLDSTYFFRANRQFIIAISAIEKIVKYGNNQLKILVNPNSEVDIIISKNRASEFRQWLNL</sequence>
<dbReference type="RefSeq" id="WP_311351830.1">
    <property type="nucleotide sequence ID" value="NZ_JAVRHR010000002.1"/>
</dbReference>
<dbReference type="PROSITE" id="PS50930">
    <property type="entry name" value="HTH_LYTTR"/>
    <property type="match status" value="1"/>
</dbReference>
<keyword evidence="1" id="KW-1133">Transmembrane helix</keyword>
<reference evidence="3 4" key="1">
    <citation type="submission" date="2023-09" db="EMBL/GenBank/DDBJ databases">
        <authorList>
            <person name="Rey-Velasco X."/>
        </authorList>
    </citation>
    <scope>NUCLEOTIDE SEQUENCE [LARGE SCALE GENOMIC DNA]</scope>
    <source>
        <strain evidence="3 4">F388</strain>
    </source>
</reference>
<organism evidence="3 4">
    <name type="scientific">Croceitalea rosinachiae</name>
    <dbReference type="NCBI Taxonomy" id="3075596"/>
    <lineage>
        <taxon>Bacteria</taxon>
        <taxon>Pseudomonadati</taxon>
        <taxon>Bacteroidota</taxon>
        <taxon>Flavobacteriia</taxon>
        <taxon>Flavobacteriales</taxon>
        <taxon>Flavobacteriaceae</taxon>
        <taxon>Croceitalea</taxon>
    </lineage>
</organism>
<gene>
    <name evidence="3" type="ORF">RM706_12070</name>
</gene>
<dbReference type="SMART" id="SM00850">
    <property type="entry name" value="LytTR"/>
    <property type="match status" value="1"/>
</dbReference>
<keyword evidence="4" id="KW-1185">Reference proteome</keyword>
<evidence type="ECO:0000313" key="3">
    <source>
        <dbReference type="EMBL" id="MDT0607777.1"/>
    </source>
</evidence>
<accession>A0ABU3AC71</accession>
<dbReference type="Proteomes" id="UP001255246">
    <property type="component" value="Unassembled WGS sequence"/>
</dbReference>
<proteinExistence type="predicted"/>
<dbReference type="Gene3D" id="3.30.450.20">
    <property type="entry name" value="PAS domain"/>
    <property type="match status" value="1"/>
</dbReference>
<evidence type="ECO:0000256" key="1">
    <source>
        <dbReference type="SAM" id="Phobius"/>
    </source>
</evidence>
<keyword evidence="1" id="KW-0812">Transmembrane</keyword>
<dbReference type="EMBL" id="JAVRHR010000002">
    <property type="protein sequence ID" value="MDT0607777.1"/>
    <property type="molecule type" value="Genomic_DNA"/>
</dbReference>
<dbReference type="Pfam" id="PF04397">
    <property type="entry name" value="LytTR"/>
    <property type="match status" value="1"/>
</dbReference>
<protein>
    <submittedName>
        <fullName evidence="3">LytTR family transcriptional regulator</fullName>
    </submittedName>
</protein>
<feature type="domain" description="HTH LytTR-type" evidence="2">
    <location>
        <begin position="262"/>
        <end position="368"/>
    </location>
</feature>
<feature type="transmembrane region" description="Helical" evidence="1">
    <location>
        <begin position="186"/>
        <end position="209"/>
    </location>
</feature>
<dbReference type="Gene3D" id="2.40.50.1020">
    <property type="entry name" value="LytTr DNA-binding domain"/>
    <property type="match status" value="1"/>
</dbReference>
<comment type="caution">
    <text evidence="3">The sequence shown here is derived from an EMBL/GenBank/DDBJ whole genome shotgun (WGS) entry which is preliminary data.</text>
</comment>
<name>A0ABU3AC71_9FLAO</name>
<keyword evidence="1" id="KW-0472">Membrane</keyword>
<evidence type="ECO:0000313" key="4">
    <source>
        <dbReference type="Proteomes" id="UP001255246"/>
    </source>
</evidence>